<evidence type="ECO:0000313" key="3">
    <source>
        <dbReference type="Proteomes" id="UP000627205"/>
    </source>
</evidence>
<feature type="transmembrane region" description="Helical" evidence="1">
    <location>
        <begin position="126"/>
        <end position="145"/>
    </location>
</feature>
<accession>A0A8J3F4Y9</accession>
<keyword evidence="3" id="KW-1185">Reference proteome</keyword>
<evidence type="ECO:0000313" key="2">
    <source>
        <dbReference type="EMBL" id="GGI54977.1"/>
    </source>
</evidence>
<feature type="transmembrane region" description="Helical" evidence="1">
    <location>
        <begin position="190"/>
        <end position="211"/>
    </location>
</feature>
<evidence type="ECO:0000256" key="1">
    <source>
        <dbReference type="SAM" id="Phobius"/>
    </source>
</evidence>
<dbReference type="EMBL" id="BMDP01000003">
    <property type="protein sequence ID" value="GGI54977.1"/>
    <property type="molecule type" value="Genomic_DNA"/>
</dbReference>
<dbReference type="RefSeq" id="WP_188421600.1">
    <property type="nucleotide sequence ID" value="NZ_BMDP01000003.1"/>
</dbReference>
<feature type="transmembrane region" description="Helical" evidence="1">
    <location>
        <begin position="91"/>
        <end position="114"/>
    </location>
</feature>
<reference evidence="2" key="1">
    <citation type="journal article" date="2014" name="Int. J. Syst. Evol. Microbiol.">
        <title>Complete genome sequence of Corynebacterium casei LMG S-19264T (=DSM 44701T), isolated from a smear-ripened cheese.</title>
        <authorList>
            <consortium name="US DOE Joint Genome Institute (JGI-PGF)"/>
            <person name="Walter F."/>
            <person name="Albersmeier A."/>
            <person name="Kalinowski J."/>
            <person name="Ruckert C."/>
        </authorList>
    </citation>
    <scope>NUCLEOTIDE SEQUENCE</scope>
    <source>
        <strain evidence="2">CCM 7664</strain>
    </source>
</reference>
<reference evidence="2" key="2">
    <citation type="submission" date="2020-09" db="EMBL/GenBank/DDBJ databases">
        <authorList>
            <person name="Sun Q."/>
            <person name="Sedlacek I."/>
        </authorList>
    </citation>
    <scope>NUCLEOTIDE SEQUENCE</scope>
    <source>
        <strain evidence="2">CCM 7664</strain>
    </source>
</reference>
<name>A0A8J3F4Y9_9BURK</name>
<dbReference type="AlphaFoldDB" id="A0A8J3F4Y9"/>
<comment type="caution">
    <text evidence="2">The sequence shown here is derived from an EMBL/GenBank/DDBJ whole genome shotgun (WGS) entry which is preliminary data.</text>
</comment>
<evidence type="ECO:0008006" key="4">
    <source>
        <dbReference type="Google" id="ProtNLM"/>
    </source>
</evidence>
<keyword evidence="1" id="KW-1133">Transmembrane helix</keyword>
<sequence length="213" mass="22651">MKTDDLIDMLASGPDLAAPKIPVRRFILLVATGFLASVLLMLALLGVRSNFDEMATLPAFWVKIVFVIALASAGGIVAARLSMPGARTSMLPVLIAAPLLLIWIAAAVSLMHAAPGERSHLFWGDTWRYCTLLITLLSLPIFAAVLQIMRQLAPTRLHLAGAGAGFAAGAAAIVVYSMHCPEIAAPFLGFWYVLGAAIPTILGALIGPRILRW</sequence>
<gene>
    <name evidence="2" type="ORF">GCM10011430_21510</name>
</gene>
<keyword evidence="1" id="KW-0472">Membrane</keyword>
<organism evidence="2 3">
    <name type="scientific">Oxalicibacterium solurbis</name>
    <dbReference type="NCBI Taxonomy" id="69280"/>
    <lineage>
        <taxon>Bacteria</taxon>
        <taxon>Pseudomonadati</taxon>
        <taxon>Pseudomonadota</taxon>
        <taxon>Betaproteobacteria</taxon>
        <taxon>Burkholderiales</taxon>
        <taxon>Oxalobacteraceae</taxon>
        <taxon>Oxalicibacterium</taxon>
    </lineage>
</organism>
<feature type="transmembrane region" description="Helical" evidence="1">
    <location>
        <begin position="157"/>
        <end position="178"/>
    </location>
</feature>
<feature type="transmembrane region" description="Helical" evidence="1">
    <location>
        <begin position="26"/>
        <end position="47"/>
    </location>
</feature>
<dbReference type="Proteomes" id="UP000627205">
    <property type="component" value="Unassembled WGS sequence"/>
</dbReference>
<dbReference type="Pfam" id="PF06532">
    <property type="entry name" value="NrsF"/>
    <property type="match status" value="1"/>
</dbReference>
<feature type="transmembrane region" description="Helical" evidence="1">
    <location>
        <begin position="59"/>
        <end position="79"/>
    </location>
</feature>
<protein>
    <recommendedName>
        <fullName evidence="4">DUF1109 domain-containing protein</fullName>
    </recommendedName>
</protein>
<dbReference type="InterPro" id="IPR009495">
    <property type="entry name" value="NrsF"/>
</dbReference>
<proteinExistence type="predicted"/>
<keyword evidence="1" id="KW-0812">Transmembrane</keyword>